<dbReference type="RefSeq" id="WP_025229129.1">
    <property type="nucleotide sequence ID" value="NZ_CP007139.1"/>
</dbReference>
<dbReference type="GO" id="GO:0003995">
    <property type="term" value="F:acyl-CoA dehydrogenase activity"/>
    <property type="evidence" value="ECO:0007669"/>
    <property type="project" value="InterPro"/>
</dbReference>
<evidence type="ECO:0000256" key="4">
    <source>
        <dbReference type="ARBA" id="ARBA00022827"/>
    </source>
</evidence>
<dbReference type="InterPro" id="IPR046373">
    <property type="entry name" value="Acyl-CoA_Oxase/DH_mid-dom_sf"/>
</dbReference>
<feature type="domain" description="Acyl-CoA dehydrogenase/oxidase N-terminal" evidence="9">
    <location>
        <begin position="36"/>
        <end position="143"/>
    </location>
</feature>
<dbReference type="PANTHER" id="PTHR43884:SF12">
    <property type="entry name" value="ISOVALERYL-COA DEHYDROGENASE, MITOCHONDRIAL-RELATED"/>
    <property type="match status" value="1"/>
</dbReference>
<comment type="cofactor">
    <cofactor evidence="1 6">
        <name>FAD</name>
        <dbReference type="ChEBI" id="CHEBI:57692"/>
    </cofactor>
</comment>
<evidence type="ECO:0000259" key="7">
    <source>
        <dbReference type="Pfam" id="PF00441"/>
    </source>
</evidence>
<dbReference type="Gene3D" id="1.10.540.10">
    <property type="entry name" value="Acyl-CoA dehydrogenase/oxidase, N-terminal domain"/>
    <property type="match status" value="1"/>
</dbReference>
<dbReference type="FunFam" id="2.40.110.10:FF:000001">
    <property type="entry name" value="Acyl-CoA dehydrogenase, mitochondrial"/>
    <property type="match status" value="1"/>
</dbReference>
<dbReference type="PROSITE" id="PS00072">
    <property type="entry name" value="ACYL_COA_DH_1"/>
    <property type="match status" value="1"/>
</dbReference>
<accession>A0A068NU26</accession>
<dbReference type="HOGENOM" id="CLU_018204_3_3_0"/>
<dbReference type="Pfam" id="PF02770">
    <property type="entry name" value="Acyl-CoA_dh_M"/>
    <property type="match status" value="1"/>
</dbReference>
<keyword evidence="5 6" id="KW-0560">Oxidoreductase</keyword>
<dbReference type="PANTHER" id="PTHR43884">
    <property type="entry name" value="ACYL-COA DEHYDROGENASE"/>
    <property type="match status" value="1"/>
</dbReference>
<dbReference type="Gene3D" id="2.40.110.10">
    <property type="entry name" value="Butyryl-CoA Dehydrogenase, subunit A, domain 2"/>
    <property type="match status" value="1"/>
</dbReference>
<gene>
    <name evidence="10" type="ORF">OP10G_3578</name>
</gene>
<organism evidence="10 11">
    <name type="scientific">Fimbriimonas ginsengisoli Gsoil 348</name>
    <dbReference type="NCBI Taxonomy" id="661478"/>
    <lineage>
        <taxon>Bacteria</taxon>
        <taxon>Bacillati</taxon>
        <taxon>Armatimonadota</taxon>
        <taxon>Fimbriimonadia</taxon>
        <taxon>Fimbriimonadales</taxon>
        <taxon>Fimbriimonadaceae</taxon>
        <taxon>Fimbriimonas</taxon>
    </lineage>
</organism>
<evidence type="ECO:0000256" key="2">
    <source>
        <dbReference type="ARBA" id="ARBA00009347"/>
    </source>
</evidence>
<dbReference type="InterPro" id="IPR006089">
    <property type="entry name" value="Acyl-CoA_DH_CS"/>
</dbReference>
<dbReference type="PROSITE" id="PS00073">
    <property type="entry name" value="ACYL_COA_DH_2"/>
    <property type="match status" value="1"/>
</dbReference>
<feature type="domain" description="Acyl-CoA oxidase/dehydrogenase middle" evidence="8">
    <location>
        <begin position="147"/>
        <end position="237"/>
    </location>
</feature>
<sequence>MRSSTIDNSSPAGCAFFSTTPDSIFTPEQFVGDEALMIRVAEEFSRGEVLPLVERLDHQEEGLMPGLIRQAGDLGLCGVDSPDEFGGLGLGKNLAARILEFMSLNGSFSVTYGITSGISQVGLSLFGTDEQKAKYLPRLTSGEWIGAYALSEPNSGSDALSATTRADLRDGKYVLNGTKMWISNAKWADLFLVLAKIDGDKFSAFLVEKDFPGVSVSREEHKMGLKGSSTARLVLENAEVPQENLLHQVGQGHHVAFNALNIGRFKLASMSIGPARDAMGLAAAYALDRKQFGQSISTFGLIQKKFAMMAAWFYAAESMIYRTGALIDSAFDEYGGTVDGNRKAAEEYAIECSACKVFATEAESLIVDEALQVYGGYGFTEEFPIARHYRDARVSRIYEGTNEINRLFIADRLRRRIKDGRVEGAAAGDSFISELAGKAIDLPTPDQISTGALSDLLMLAYAEQSARLRAKQVGGVANELYTLFLPWANSRAAEAYQTLTGASVTLPAAKIGDNAAIADVVYAKRGPAI</sequence>
<dbReference type="InterPro" id="IPR037069">
    <property type="entry name" value="AcylCoA_DH/ox_N_sf"/>
</dbReference>
<dbReference type="KEGG" id="fgi:OP10G_3578"/>
<dbReference type="SUPFAM" id="SSF56645">
    <property type="entry name" value="Acyl-CoA dehydrogenase NM domain-like"/>
    <property type="match status" value="1"/>
</dbReference>
<comment type="similarity">
    <text evidence="2 6">Belongs to the acyl-CoA dehydrogenase family.</text>
</comment>
<evidence type="ECO:0000259" key="8">
    <source>
        <dbReference type="Pfam" id="PF02770"/>
    </source>
</evidence>
<evidence type="ECO:0000313" key="11">
    <source>
        <dbReference type="Proteomes" id="UP000027982"/>
    </source>
</evidence>
<dbReference type="InterPro" id="IPR009100">
    <property type="entry name" value="AcylCoA_DH/oxidase_NM_dom_sf"/>
</dbReference>
<dbReference type="InterPro" id="IPR009075">
    <property type="entry name" value="AcylCo_DH/oxidase_C"/>
</dbReference>
<name>A0A068NU26_FIMGI</name>
<keyword evidence="4 6" id="KW-0274">FAD</keyword>
<evidence type="ECO:0000256" key="6">
    <source>
        <dbReference type="RuleBase" id="RU362125"/>
    </source>
</evidence>
<dbReference type="eggNOG" id="COG1960">
    <property type="taxonomic scope" value="Bacteria"/>
</dbReference>
<dbReference type="OrthoDB" id="9802447at2"/>
<dbReference type="STRING" id="661478.OP10G_3578"/>
<feature type="domain" description="Acyl-CoA dehydrogenase/oxidase C-terminal" evidence="7">
    <location>
        <begin position="250"/>
        <end position="413"/>
    </location>
</feature>
<evidence type="ECO:0000313" key="10">
    <source>
        <dbReference type="EMBL" id="AIE86946.1"/>
    </source>
</evidence>
<dbReference type="InterPro" id="IPR013786">
    <property type="entry name" value="AcylCoA_DH/ox_N"/>
</dbReference>
<reference evidence="10 11" key="1">
    <citation type="journal article" date="2014" name="PLoS ONE">
        <title>The first complete genome sequence of the class fimbriimonadia in the phylum armatimonadetes.</title>
        <authorList>
            <person name="Hu Z.Y."/>
            <person name="Wang Y.Z."/>
            <person name="Im W.T."/>
            <person name="Wang S.Y."/>
            <person name="Zhao G.P."/>
            <person name="Zheng H.J."/>
            <person name="Quan Z.X."/>
        </authorList>
    </citation>
    <scope>NUCLEOTIDE SEQUENCE [LARGE SCALE GENOMIC DNA]</scope>
    <source>
        <strain evidence="10">Gsoil 348</strain>
    </source>
</reference>
<dbReference type="InterPro" id="IPR036250">
    <property type="entry name" value="AcylCo_DH-like_C"/>
</dbReference>
<evidence type="ECO:0000259" key="9">
    <source>
        <dbReference type="Pfam" id="PF02771"/>
    </source>
</evidence>
<dbReference type="GO" id="GO:0050660">
    <property type="term" value="F:flavin adenine dinucleotide binding"/>
    <property type="evidence" value="ECO:0007669"/>
    <property type="project" value="InterPro"/>
</dbReference>
<dbReference type="InterPro" id="IPR006091">
    <property type="entry name" value="Acyl-CoA_Oxase/DH_mid-dom"/>
</dbReference>
<dbReference type="Pfam" id="PF00441">
    <property type="entry name" value="Acyl-CoA_dh_1"/>
    <property type="match status" value="1"/>
</dbReference>
<dbReference type="FunFam" id="1.20.140.10:FF:000019">
    <property type="entry name" value="Acyl-CoA dehydrogenase"/>
    <property type="match status" value="1"/>
</dbReference>
<dbReference type="SUPFAM" id="SSF47203">
    <property type="entry name" value="Acyl-CoA dehydrogenase C-terminal domain-like"/>
    <property type="match status" value="1"/>
</dbReference>
<evidence type="ECO:0000256" key="1">
    <source>
        <dbReference type="ARBA" id="ARBA00001974"/>
    </source>
</evidence>
<protein>
    <submittedName>
        <fullName evidence="10">Putative acyl-CoA Dehydrogenase</fullName>
    </submittedName>
</protein>
<keyword evidence="3 6" id="KW-0285">Flavoprotein</keyword>
<dbReference type="EMBL" id="CP007139">
    <property type="protein sequence ID" value="AIE86946.1"/>
    <property type="molecule type" value="Genomic_DNA"/>
</dbReference>
<dbReference type="Pfam" id="PF02771">
    <property type="entry name" value="Acyl-CoA_dh_N"/>
    <property type="match status" value="1"/>
</dbReference>
<dbReference type="Proteomes" id="UP000027982">
    <property type="component" value="Chromosome"/>
</dbReference>
<dbReference type="Gene3D" id="1.20.140.10">
    <property type="entry name" value="Butyryl-CoA Dehydrogenase, subunit A, domain 3"/>
    <property type="match status" value="1"/>
</dbReference>
<evidence type="ECO:0000256" key="3">
    <source>
        <dbReference type="ARBA" id="ARBA00022630"/>
    </source>
</evidence>
<keyword evidence="11" id="KW-1185">Reference proteome</keyword>
<evidence type="ECO:0000256" key="5">
    <source>
        <dbReference type="ARBA" id="ARBA00023002"/>
    </source>
</evidence>
<proteinExistence type="inferred from homology"/>
<dbReference type="AlphaFoldDB" id="A0A068NU26"/>